<dbReference type="InterPro" id="IPR019865">
    <property type="entry name" value="Glid_motil-assoc_lipo_GldJ"/>
</dbReference>
<accession>A0A1L3JIQ8</accession>
<keyword evidence="4" id="KW-1185">Reference proteome</keyword>
<evidence type="ECO:0000313" key="4">
    <source>
        <dbReference type="Proteomes" id="UP000181898"/>
    </source>
</evidence>
<dbReference type="GO" id="GO:0120147">
    <property type="term" value="F:formylglycine-generating oxidase activity"/>
    <property type="evidence" value="ECO:0007669"/>
    <property type="project" value="TreeGrafter"/>
</dbReference>
<dbReference type="RefSeq" id="WP_072555351.1">
    <property type="nucleotide sequence ID" value="NZ_CP018155.1"/>
</dbReference>
<sequence length="567" mass="65051">MKNVLKLFSLLVIVSFITSCRSSRDSNKSSLTGWSFNDPSYGGYIKGKHKEGNKVPGGMVHIEGGTFTMGMVQDDVMFDWNTTPRQMHVRSFYLDETEVTNAEYGLFVQYIKDIYPPEEDNFKHIYNSVLPDTLVWRQGLGNTELLSESYFRHPAYSDYPVVGISWTQANQYCKWRTNAVNLKVLMDKGVMKNIFREDPDSIKFKGKNSFDTDAYLADPYALFDGDTAKVYDRGLPVARRRGEARPSRDKFSGRQVSSSDGILAQKFRLPTEAEWEFAAKATFENREYNNVRGRKKYAWDGKYTRDKSRRYRGDQLANFKQGQGNYSGIAGWSSDGSDIPIKVKSYPPNAFGLYDMSGNVAEWVADVYRPIVDSEANDFNYFRGNIFTKKMIDEDGKVVIVGDGEVEYDTLANGRIVPKNLPGSVKFIPVTKDQTFMRRNYKNADNVSLRDGDKGSSKFYEQDEDQVSGNSRMYNSPVRPQAERDSLGNVTEGDLYKYDSKRRTTLISDKSRVFKGGSWADREYWLDPAQRRYYPEYMATNYIGFRCATDKVGPMTFKKRKKRTPQY</sequence>
<evidence type="ECO:0000259" key="2">
    <source>
        <dbReference type="Pfam" id="PF03781"/>
    </source>
</evidence>
<name>A0A1L3JIQ8_9FLAO</name>
<keyword evidence="3" id="KW-0449">Lipoprotein</keyword>
<organism evidence="3 4">
    <name type="scientific">Tenacibaculum todarodis</name>
    <dbReference type="NCBI Taxonomy" id="1850252"/>
    <lineage>
        <taxon>Bacteria</taxon>
        <taxon>Pseudomonadati</taxon>
        <taxon>Bacteroidota</taxon>
        <taxon>Flavobacteriia</taxon>
        <taxon>Flavobacteriales</taxon>
        <taxon>Flavobacteriaceae</taxon>
        <taxon>Tenacibaculum</taxon>
    </lineage>
</organism>
<dbReference type="PROSITE" id="PS51257">
    <property type="entry name" value="PROKAR_LIPOPROTEIN"/>
    <property type="match status" value="1"/>
</dbReference>
<dbReference type="InterPro" id="IPR042095">
    <property type="entry name" value="SUMF_sf"/>
</dbReference>
<dbReference type="InterPro" id="IPR051043">
    <property type="entry name" value="Sulfatase_Mod_Factor_Kinase"/>
</dbReference>
<reference evidence="3 4" key="1">
    <citation type="submission" date="2016-11" db="EMBL/GenBank/DDBJ databases">
        <title>Tenacibaculum sp. LPB0136, isolated from marine environment.</title>
        <authorList>
            <person name="Kim E."/>
            <person name="Yi H."/>
        </authorList>
    </citation>
    <scope>NUCLEOTIDE SEQUENCE [LARGE SCALE GENOMIC DNA]</scope>
    <source>
        <strain evidence="3 4">LPB0136</strain>
    </source>
</reference>
<feature type="region of interest" description="Disordered" evidence="1">
    <location>
        <begin position="452"/>
        <end position="487"/>
    </location>
</feature>
<dbReference type="STRING" id="1850252.LPB136_06485"/>
<feature type="domain" description="Sulfatase-modifying factor enzyme-like" evidence="2">
    <location>
        <begin position="58"/>
        <end position="378"/>
    </location>
</feature>
<dbReference type="Gene3D" id="3.90.1580.10">
    <property type="entry name" value="paralog of FGE (formylglycine-generating enzyme)"/>
    <property type="match status" value="2"/>
</dbReference>
<proteinExistence type="predicted"/>
<dbReference type="OrthoDB" id="9768004at2"/>
<dbReference type="PANTHER" id="PTHR23150">
    <property type="entry name" value="SULFATASE MODIFYING FACTOR 1, 2"/>
    <property type="match status" value="1"/>
</dbReference>
<dbReference type="PANTHER" id="PTHR23150:SF19">
    <property type="entry name" value="FORMYLGLYCINE-GENERATING ENZYME"/>
    <property type="match status" value="1"/>
</dbReference>
<evidence type="ECO:0000256" key="1">
    <source>
        <dbReference type="SAM" id="MobiDB-lite"/>
    </source>
</evidence>
<dbReference type="EMBL" id="CP018155">
    <property type="protein sequence ID" value="APG65025.1"/>
    <property type="molecule type" value="Genomic_DNA"/>
</dbReference>
<dbReference type="InterPro" id="IPR005532">
    <property type="entry name" value="SUMF_dom"/>
</dbReference>
<dbReference type="Pfam" id="PF03781">
    <property type="entry name" value="FGE-sulfatase"/>
    <property type="match status" value="1"/>
</dbReference>
<dbReference type="KEGG" id="ten:LPB136_06485"/>
<dbReference type="InterPro" id="IPR016187">
    <property type="entry name" value="CTDL_fold"/>
</dbReference>
<dbReference type="SUPFAM" id="SSF56436">
    <property type="entry name" value="C-type lectin-like"/>
    <property type="match status" value="1"/>
</dbReference>
<dbReference type="NCBIfam" id="TIGR03524">
    <property type="entry name" value="GldJ"/>
    <property type="match status" value="1"/>
</dbReference>
<evidence type="ECO:0000313" key="3">
    <source>
        <dbReference type="EMBL" id="APG65025.1"/>
    </source>
</evidence>
<gene>
    <name evidence="3" type="ORF">LPB136_06485</name>
</gene>
<dbReference type="AlphaFoldDB" id="A0A1L3JIQ8"/>
<protein>
    <submittedName>
        <fullName evidence="3">Gliding motility lipoprotein GldJ</fullName>
    </submittedName>
</protein>
<dbReference type="Proteomes" id="UP000181898">
    <property type="component" value="Chromosome"/>
</dbReference>